<dbReference type="EMBL" id="JAVIGA010000009">
    <property type="protein sequence ID" value="MDQ9126939.1"/>
    <property type="molecule type" value="Genomic_DNA"/>
</dbReference>
<comment type="caution">
    <text evidence="2">The sequence shown here is derived from an EMBL/GenBank/DDBJ whole genome shotgun (WGS) entry which is preliminary data.</text>
</comment>
<organism evidence="2 3">
    <name type="scientific">Serratia fonticola</name>
    <dbReference type="NCBI Taxonomy" id="47917"/>
    <lineage>
        <taxon>Bacteria</taxon>
        <taxon>Pseudomonadati</taxon>
        <taxon>Pseudomonadota</taxon>
        <taxon>Gammaproteobacteria</taxon>
        <taxon>Enterobacterales</taxon>
        <taxon>Yersiniaceae</taxon>
        <taxon>Serratia</taxon>
    </lineage>
</organism>
<evidence type="ECO:0008006" key="4">
    <source>
        <dbReference type="Google" id="ProtNLM"/>
    </source>
</evidence>
<protein>
    <recommendedName>
        <fullName evidence="4">Phage protein</fullName>
    </recommendedName>
</protein>
<feature type="region of interest" description="Disordered" evidence="1">
    <location>
        <begin position="499"/>
        <end position="521"/>
    </location>
</feature>
<feature type="compositionally biased region" description="Low complexity" evidence="1">
    <location>
        <begin position="504"/>
        <end position="518"/>
    </location>
</feature>
<evidence type="ECO:0000313" key="2">
    <source>
        <dbReference type="EMBL" id="MDQ9126939.1"/>
    </source>
</evidence>
<proteinExistence type="predicted"/>
<accession>A0AAJ2D9B9</accession>
<dbReference type="RefSeq" id="WP_309047390.1">
    <property type="nucleotide sequence ID" value="NZ_JAVIGA010000009.1"/>
</dbReference>
<dbReference type="SUPFAM" id="SSF69349">
    <property type="entry name" value="Phage fibre proteins"/>
    <property type="match status" value="1"/>
</dbReference>
<gene>
    <name evidence="2" type="ORF">RDT67_10905</name>
</gene>
<dbReference type="AlphaFoldDB" id="A0AAJ2D9B9"/>
<evidence type="ECO:0000313" key="3">
    <source>
        <dbReference type="Proteomes" id="UP001224622"/>
    </source>
</evidence>
<reference evidence="2" key="1">
    <citation type="submission" date="2023-08" db="EMBL/GenBank/DDBJ databases">
        <title>The Comparative Genomic Analysis of Yersiniaceae from Polar Regions.</title>
        <authorList>
            <person name="Goncharov A."/>
            <person name="Aslanov B."/>
            <person name="Kolodzhieva V."/>
            <person name="Azarov D."/>
            <person name="Mochov A."/>
            <person name="Lebedeva E."/>
        </authorList>
    </citation>
    <scope>NUCLEOTIDE SEQUENCE</scope>
    <source>
        <strain evidence="2">Vf</strain>
    </source>
</reference>
<dbReference type="Proteomes" id="UP001224622">
    <property type="component" value="Unassembled WGS sequence"/>
</dbReference>
<sequence length="535" mass="57952">MKPVINLRLGADTVAVADMQLMLELSACGRGFITALTENDCVGQLVRLDLGYNDVVYRYFTGFVERSTPAENGAQRLFIRELVGGFERQWPLSQQHPTLRSVTDALAQNTDILFALPPGAAYTDTPIPHFTHSGSGYQLLANLGRSFGIEDYVWYQLPDGAVYVGSYADSRFANTPIDIPTDFIHAAAAGNTWTLAIVPAIRPGVIVNGRRITKIRVENDEMSLTWTPSDSSGRPLQKSPEQRQIDKFYPELSAGLHLPRQARVMGPTDTAALGDHADPFRPRYAVNLQLLDENGAPAANTPIYNAVPLPVPMATAEGGMYQYPPEGATVEIGFAEGRPDKPLIRQTLQHDMALPDIKPGEQLQQQRAGVSQRVTTDGSWQRETDQAIKETSASRVVISDQETRTTTSRSVTVKANDKTTVLGTRTVMAGSIQQLAEGDITTGTSANLLEKIGGIRKSVTTIKQQLIAPQSWVGSADLNVLQCLIDTLDVLQQLASQTAEHVHPSNGSPPSNSAAIAATGDDAGRVKAKYNPAIE</sequence>
<evidence type="ECO:0000256" key="1">
    <source>
        <dbReference type="SAM" id="MobiDB-lite"/>
    </source>
</evidence>
<name>A0AAJ2D9B9_SERFO</name>
<dbReference type="SUPFAM" id="SSF69255">
    <property type="entry name" value="gp5 N-terminal domain-like"/>
    <property type="match status" value="1"/>
</dbReference>